<dbReference type="EMBL" id="FOMQ01000004">
    <property type="protein sequence ID" value="SFD62618.1"/>
    <property type="molecule type" value="Genomic_DNA"/>
</dbReference>
<proteinExistence type="predicted"/>
<evidence type="ECO:0000313" key="1">
    <source>
        <dbReference type="EMBL" id="SFD62618.1"/>
    </source>
</evidence>
<evidence type="ECO:0008006" key="3">
    <source>
        <dbReference type="Google" id="ProtNLM"/>
    </source>
</evidence>
<dbReference type="OrthoDB" id="8592785at2"/>
<organism evidence="1 2">
    <name type="scientific">Paracidovorax konjaci</name>
    <dbReference type="NCBI Taxonomy" id="32040"/>
    <lineage>
        <taxon>Bacteria</taxon>
        <taxon>Pseudomonadati</taxon>
        <taxon>Pseudomonadota</taxon>
        <taxon>Betaproteobacteria</taxon>
        <taxon>Burkholderiales</taxon>
        <taxon>Comamonadaceae</taxon>
        <taxon>Paracidovorax</taxon>
    </lineage>
</organism>
<name>A0A1I1TZ34_9BURK</name>
<reference evidence="2" key="1">
    <citation type="submission" date="2016-10" db="EMBL/GenBank/DDBJ databases">
        <authorList>
            <person name="Varghese N."/>
            <person name="Submissions S."/>
        </authorList>
    </citation>
    <scope>NUCLEOTIDE SEQUENCE [LARGE SCALE GENOMIC DNA]</scope>
    <source>
        <strain evidence="2">DSM 7481</strain>
    </source>
</reference>
<dbReference type="STRING" id="32040.SAMN04489710_10491"/>
<gene>
    <name evidence="1" type="ORF">SAMN04489710_10491</name>
</gene>
<dbReference type="Proteomes" id="UP000199517">
    <property type="component" value="Unassembled WGS sequence"/>
</dbReference>
<sequence length="132" mass="14401">MPSRRQSRLVTVFIALMSLLFMQLAVASYVCPGVQQKIAEITATAEAKMPCAESMSINMDDAQPNLCQAHCQAGHQTADKYELPAPLNISVVPVSFLLPDMVPVFGGAPLQPPHLKRTTAPPITIRHCCFRI</sequence>
<accession>A0A1I1TZ34</accession>
<protein>
    <recommendedName>
        <fullName evidence="3">Copper resistance protein</fullName>
    </recommendedName>
</protein>
<evidence type="ECO:0000313" key="2">
    <source>
        <dbReference type="Proteomes" id="UP000199517"/>
    </source>
</evidence>
<dbReference type="AlphaFoldDB" id="A0A1I1TZ34"/>
<keyword evidence="2" id="KW-1185">Reference proteome</keyword>